<dbReference type="GO" id="GO:0008408">
    <property type="term" value="F:3'-5' exonuclease activity"/>
    <property type="evidence" value="ECO:0007669"/>
    <property type="project" value="Ensembl"/>
</dbReference>
<keyword evidence="7" id="KW-0539">Nucleus</keyword>
<dbReference type="SMART" id="SM00479">
    <property type="entry name" value="EXOIII"/>
    <property type="match status" value="1"/>
</dbReference>
<dbReference type="InterPro" id="IPR012337">
    <property type="entry name" value="RNaseH-like_sf"/>
</dbReference>
<evidence type="ECO:0000256" key="7">
    <source>
        <dbReference type="ARBA" id="ARBA00023242"/>
    </source>
</evidence>
<dbReference type="GO" id="GO:0003690">
    <property type="term" value="F:double-stranded DNA binding"/>
    <property type="evidence" value="ECO:0007669"/>
    <property type="project" value="Ensembl"/>
</dbReference>
<evidence type="ECO:0000256" key="4">
    <source>
        <dbReference type="ARBA" id="ARBA00022722"/>
    </source>
</evidence>
<evidence type="ECO:0000313" key="10">
    <source>
        <dbReference type="Ensembl" id="ENSCGRP00001011500.1"/>
    </source>
</evidence>
<dbReference type="InterPro" id="IPR037431">
    <property type="entry name" value="REX4_DEDDh_dom"/>
</dbReference>
<keyword evidence="5" id="KW-0378">Hydrolase</keyword>
<dbReference type="Proteomes" id="UP000694386">
    <property type="component" value="Unplaced"/>
</dbReference>
<dbReference type="GO" id="GO:0006281">
    <property type="term" value="P:DNA repair"/>
    <property type="evidence" value="ECO:0007669"/>
    <property type="project" value="Ensembl"/>
</dbReference>
<dbReference type="InterPro" id="IPR013520">
    <property type="entry name" value="Ribonucl_H"/>
</dbReference>
<proteinExistence type="inferred from homology"/>
<feature type="region of interest" description="Disordered" evidence="8">
    <location>
        <begin position="41"/>
        <end position="72"/>
    </location>
</feature>
<dbReference type="InterPro" id="IPR036397">
    <property type="entry name" value="RNaseH_sf"/>
</dbReference>
<dbReference type="GO" id="GO:0004519">
    <property type="term" value="F:endonuclease activity"/>
    <property type="evidence" value="ECO:0007669"/>
    <property type="project" value="Ensembl"/>
</dbReference>
<feature type="compositionally biased region" description="Basic and acidic residues" evidence="8">
    <location>
        <begin position="110"/>
        <end position="130"/>
    </location>
</feature>
<keyword evidence="4" id="KW-0540">Nuclease</keyword>
<reference evidence="10" key="2">
    <citation type="submission" date="2025-09" db="UniProtKB">
        <authorList>
            <consortium name="Ensembl"/>
        </authorList>
    </citation>
    <scope>IDENTIFICATION</scope>
</reference>
<evidence type="ECO:0000256" key="5">
    <source>
        <dbReference type="ARBA" id="ARBA00022801"/>
    </source>
</evidence>
<dbReference type="PANTHER" id="PTHR12801:SF158">
    <property type="entry name" value="RNA EXONUCLEASE 4"/>
    <property type="match status" value="1"/>
</dbReference>
<dbReference type="SUPFAM" id="SSF53098">
    <property type="entry name" value="Ribonuclease H-like"/>
    <property type="match status" value="1"/>
</dbReference>
<evidence type="ECO:0000259" key="9">
    <source>
        <dbReference type="SMART" id="SM00479"/>
    </source>
</evidence>
<dbReference type="GO" id="GO:0005730">
    <property type="term" value="C:nucleolus"/>
    <property type="evidence" value="ECO:0007669"/>
    <property type="project" value="UniProtKB-SubCell"/>
</dbReference>
<keyword evidence="6" id="KW-0269">Exonuclease</keyword>
<dbReference type="Pfam" id="PF00929">
    <property type="entry name" value="RNase_T"/>
    <property type="match status" value="1"/>
</dbReference>
<evidence type="ECO:0000256" key="3">
    <source>
        <dbReference type="ARBA" id="ARBA00016937"/>
    </source>
</evidence>
<dbReference type="AlphaFoldDB" id="A0A8C2LZG7"/>
<comment type="similarity">
    <text evidence="2">Belongs to the REXO4 family.</text>
</comment>
<sequence length="427" mass="47498">VRVSSLLGRAAENDKMKAKATAPVSQPEPIKELVRKKARKRFRKSKAQGGSVAPGSLPAAVAVRPPKAPENFSQNWKALQELLKQKSQAPEKLLVSQMDDKMHPQIIQQNKKETSDKAKGDGKRTEKDQTIKGSVTALSKKDRKRPVPPTNSSGPEQKKSAQKRTFSDNASHQEDIKHKWKAKEVAVVLNQSSPTEEDIWFDDVDPDDIEAAIGPEAAMLVRKRLGQKSKSTISLVKEQAFGGLTKALALDCEMVGVGPKGEESIAARVSIVNQYGKCVYDKYVKPTEPVTDYRTAVSGIRPENLKQGEEFEVVKKEVAEMLKGRTLVGHALHNDLKVLFLDHPKKKIRDTQKFKPFRSQVRSGKPSLKQLSEKILGIRVQQAEHCSVQDAQAAMRLYIMAKREWESIAADRRPPATTTPNRCSEYA</sequence>
<organism evidence="10 11">
    <name type="scientific">Cricetulus griseus</name>
    <name type="common">Chinese hamster</name>
    <name type="synonym">Cricetulus barabensis griseus</name>
    <dbReference type="NCBI Taxonomy" id="10029"/>
    <lineage>
        <taxon>Eukaryota</taxon>
        <taxon>Metazoa</taxon>
        <taxon>Chordata</taxon>
        <taxon>Craniata</taxon>
        <taxon>Vertebrata</taxon>
        <taxon>Euteleostomi</taxon>
        <taxon>Mammalia</taxon>
        <taxon>Eutheria</taxon>
        <taxon>Euarchontoglires</taxon>
        <taxon>Glires</taxon>
        <taxon>Rodentia</taxon>
        <taxon>Myomorpha</taxon>
        <taxon>Muroidea</taxon>
        <taxon>Cricetidae</taxon>
        <taxon>Cricetinae</taxon>
        <taxon>Cricetulus</taxon>
    </lineage>
</organism>
<dbReference type="GO" id="GO:0003697">
    <property type="term" value="F:single-stranded DNA binding"/>
    <property type="evidence" value="ECO:0007669"/>
    <property type="project" value="Ensembl"/>
</dbReference>
<feature type="region of interest" description="Disordered" evidence="8">
    <location>
        <begin position="1"/>
        <end position="28"/>
    </location>
</feature>
<dbReference type="CDD" id="cd06144">
    <property type="entry name" value="REX4_like"/>
    <property type="match status" value="1"/>
</dbReference>
<reference evidence="10" key="1">
    <citation type="submission" date="2025-08" db="UniProtKB">
        <authorList>
            <consortium name="Ensembl"/>
        </authorList>
    </citation>
    <scope>IDENTIFICATION</scope>
</reference>
<name>A0A8C2LZG7_CRIGR</name>
<feature type="domain" description="Exonuclease" evidence="9">
    <location>
        <begin position="246"/>
        <end position="407"/>
    </location>
</feature>
<dbReference type="GO" id="GO:0006308">
    <property type="term" value="P:DNA catabolic process"/>
    <property type="evidence" value="ECO:0007669"/>
    <property type="project" value="Ensembl"/>
</dbReference>
<dbReference type="GO" id="GO:0016607">
    <property type="term" value="C:nuclear speck"/>
    <property type="evidence" value="ECO:0007669"/>
    <property type="project" value="Ensembl"/>
</dbReference>
<evidence type="ECO:0000256" key="1">
    <source>
        <dbReference type="ARBA" id="ARBA00004604"/>
    </source>
</evidence>
<dbReference type="FunFam" id="3.30.420.10:FF:000007">
    <property type="entry name" value="Interferon-stimulated exonuclease gene 20"/>
    <property type="match status" value="1"/>
</dbReference>
<dbReference type="PANTHER" id="PTHR12801">
    <property type="entry name" value="RNA EXONUCLEASE REXO1 / RECO3 FAMILY MEMBER-RELATED"/>
    <property type="match status" value="1"/>
</dbReference>
<protein>
    <recommendedName>
        <fullName evidence="3">RNA exonuclease 4</fullName>
    </recommendedName>
</protein>
<dbReference type="InterPro" id="IPR047021">
    <property type="entry name" value="REXO1/3/4-like"/>
</dbReference>
<dbReference type="GO" id="GO:0006364">
    <property type="term" value="P:rRNA processing"/>
    <property type="evidence" value="ECO:0007669"/>
    <property type="project" value="InterPro"/>
</dbReference>
<evidence type="ECO:0000313" key="11">
    <source>
        <dbReference type="Proteomes" id="UP000694386"/>
    </source>
</evidence>
<dbReference type="Ensembl" id="ENSCGRT00001015732.1">
    <property type="protein sequence ID" value="ENSCGRP00001011500.1"/>
    <property type="gene ID" value="ENSCGRG00001013126.1"/>
</dbReference>
<dbReference type="Gene3D" id="3.30.420.10">
    <property type="entry name" value="Ribonuclease H-like superfamily/Ribonuclease H"/>
    <property type="match status" value="1"/>
</dbReference>
<accession>A0A8C2LZG7</accession>
<evidence type="ECO:0000256" key="2">
    <source>
        <dbReference type="ARBA" id="ARBA00010489"/>
    </source>
</evidence>
<comment type="subcellular location">
    <subcellularLocation>
        <location evidence="1">Nucleus</location>
        <location evidence="1">Nucleolus</location>
    </subcellularLocation>
</comment>
<feature type="region of interest" description="Disordered" evidence="8">
    <location>
        <begin position="90"/>
        <end position="178"/>
    </location>
</feature>
<evidence type="ECO:0000256" key="6">
    <source>
        <dbReference type="ARBA" id="ARBA00022839"/>
    </source>
</evidence>
<evidence type="ECO:0000256" key="8">
    <source>
        <dbReference type="SAM" id="MobiDB-lite"/>
    </source>
</evidence>